<organism evidence="2 3">
    <name type="scientific">Lentzea waywayandensis</name>
    <dbReference type="NCBI Taxonomy" id="84724"/>
    <lineage>
        <taxon>Bacteria</taxon>
        <taxon>Bacillati</taxon>
        <taxon>Actinomycetota</taxon>
        <taxon>Actinomycetes</taxon>
        <taxon>Pseudonocardiales</taxon>
        <taxon>Pseudonocardiaceae</taxon>
        <taxon>Lentzea</taxon>
    </lineage>
</organism>
<dbReference type="RefSeq" id="WP_143139096.1">
    <property type="nucleotide sequence ID" value="NZ_FOYL01000022.1"/>
</dbReference>
<name>A0A1I6FIS7_9PSEU</name>
<evidence type="ECO:0000313" key="2">
    <source>
        <dbReference type="EMBL" id="SFR29845.1"/>
    </source>
</evidence>
<dbReference type="STRING" id="84724.SAMN04488564_12234"/>
<accession>A0A1I6FIS7</accession>
<gene>
    <name evidence="2" type="ORF">SAMN04488564_12234</name>
</gene>
<keyword evidence="3" id="KW-1185">Reference proteome</keyword>
<evidence type="ECO:0000313" key="3">
    <source>
        <dbReference type="Proteomes" id="UP000198583"/>
    </source>
</evidence>
<feature type="compositionally biased region" description="Low complexity" evidence="1">
    <location>
        <begin position="141"/>
        <end position="158"/>
    </location>
</feature>
<dbReference type="AlphaFoldDB" id="A0A1I6FIS7"/>
<dbReference type="Proteomes" id="UP000198583">
    <property type="component" value="Unassembled WGS sequence"/>
</dbReference>
<feature type="compositionally biased region" description="Low complexity" evidence="1">
    <location>
        <begin position="91"/>
        <end position="134"/>
    </location>
</feature>
<dbReference type="EMBL" id="FOYL01000022">
    <property type="protein sequence ID" value="SFR29845.1"/>
    <property type="molecule type" value="Genomic_DNA"/>
</dbReference>
<protein>
    <submittedName>
        <fullName evidence="2">Uncharacterized protein</fullName>
    </submittedName>
</protein>
<sequence>MTEYSFEIAGRPDGRYSWELVESDGTRRRVLMRGSRIYDSADEAEKAATAVKEARFVRRGRPAESYPLPETGFEFVEGVLPLRPRGSAKYKPPAASAPAASITATSAPAASIPAVTTPAATTPPTSAPATSTPAASPPAASPSAAKASAVKAAAASPPAAKPKPATPKPASQKTTGQKPATKPRRQTQKPDKAT</sequence>
<proteinExistence type="predicted"/>
<reference evidence="3" key="1">
    <citation type="submission" date="2016-10" db="EMBL/GenBank/DDBJ databases">
        <authorList>
            <person name="Varghese N."/>
            <person name="Submissions S."/>
        </authorList>
    </citation>
    <scope>NUCLEOTIDE SEQUENCE [LARGE SCALE GENOMIC DNA]</scope>
    <source>
        <strain evidence="3">DSM 44232</strain>
    </source>
</reference>
<evidence type="ECO:0000256" key="1">
    <source>
        <dbReference type="SAM" id="MobiDB-lite"/>
    </source>
</evidence>
<feature type="region of interest" description="Disordered" evidence="1">
    <location>
        <begin position="84"/>
        <end position="194"/>
    </location>
</feature>